<dbReference type="Pfam" id="PF13561">
    <property type="entry name" value="adh_short_C2"/>
    <property type="match status" value="1"/>
</dbReference>
<dbReference type="PRINTS" id="PR00080">
    <property type="entry name" value="SDRFAMILY"/>
</dbReference>
<reference evidence="2 3" key="1">
    <citation type="journal article" date="2015" name="PeerJ">
        <title>First genomic representation of candidate bacterial phylum KSB3 points to enhanced environmental sensing as a trigger of wastewater bulking.</title>
        <authorList>
            <person name="Sekiguchi Y."/>
            <person name="Ohashi A."/>
            <person name="Parks D.H."/>
            <person name="Yamauchi T."/>
            <person name="Tyson G.W."/>
            <person name="Hugenholtz P."/>
        </authorList>
    </citation>
    <scope>NUCLEOTIDE SEQUENCE [LARGE SCALE GENOMIC DNA]</scope>
</reference>
<dbReference type="PRINTS" id="PR00081">
    <property type="entry name" value="GDHRDH"/>
</dbReference>
<protein>
    <submittedName>
        <fullName evidence="2">Oxidoreductase UcpA</fullName>
    </submittedName>
</protein>
<dbReference type="EMBL" id="DF820473">
    <property type="protein sequence ID" value="GAK60513.1"/>
    <property type="molecule type" value="Genomic_DNA"/>
</dbReference>
<comment type="similarity">
    <text evidence="1">Belongs to the short-chain dehydrogenases/reductases (SDR) family.</text>
</comment>
<dbReference type="Gene3D" id="3.40.50.720">
    <property type="entry name" value="NAD(P)-binding Rossmann-like Domain"/>
    <property type="match status" value="1"/>
</dbReference>
<dbReference type="InterPro" id="IPR020904">
    <property type="entry name" value="Sc_DH/Rdtase_CS"/>
</dbReference>
<organism evidence="2 3">
    <name type="scientific">Vecturithrix granuli</name>
    <dbReference type="NCBI Taxonomy" id="1499967"/>
    <lineage>
        <taxon>Bacteria</taxon>
        <taxon>Candidatus Moduliflexota</taxon>
        <taxon>Candidatus Vecturitrichia</taxon>
        <taxon>Candidatus Vecturitrichales</taxon>
        <taxon>Candidatus Vecturitrichaceae</taxon>
        <taxon>Candidatus Vecturithrix</taxon>
    </lineage>
</organism>
<proteinExistence type="inferred from homology"/>
<keyword evidence="3" id="KW-1185">Reference proteome</keyword>
<dbReference type="Proteomes" id="UP000030661">
    <property type="component" value="Unassembled WGS sequence"/>
</dbReference>
<evidence type="ECO:0000256" key="1">
    <source>
        <dbReference type="ARBA" id="ARBA00006484"/>
    </source>
</evidence>
<dbReference type="FunFam" id="3.40.50.720:FF:000084">
    <property type="entry name" value="Short-chain dehydrogenase reductase"/>
    <property type="match status" value="1"/>
</dbReference>
<dbReference type="STRING" id="1499967.U27_00410"/>
<evidence type="ECO:0000313" key="3">
    <source>
        <dbReference type="Proteomes" id="UP000030661"/>
    </source>
</evidence>
<dbReference type="InterPro" id="IPR036291">
    <property type="entry name" value="NAD(P)-bd_dom_sf"/>
</dbReference>
<dbReference type="eggNOG" id="COG1028">
    <property type="taxonomic scope" value="Bacteria"/>
</dbReference>
<dbReference type="PANTHER" id="PTHR42879">
    <property type="entry name" value="3-OXOACYL-(ACYL-CARRIER-PROTEIN) REDUCTASE"/>
    <property type="match status" value="1"/>
</dbReference>
<dbReference type="HOGENOM" id="CLU_010194_1_0_0"/>
<dbReference type="PROSITE" id="PS00061">
    <property type="entry name" value="ADH_SHORT"/>
    <property type="match status" value="1"/>
</dbReference>
<dbReference type="NCBIfam" id="NF006080">
    <property type="entry name" value="PRK08226.1"/>
    <property type="match status" value="1"/>
</dbReference>
<dbReference type="SUPFAM" id="SSF51735">
    <property type="entry name" value="NAD(P)-binding Rossmann-fold domains"/>
    <property type="match status" value="1"/>
</dbReference>
<name>A0A081C7F8_VECG1</name>
<dbReference type="AlphaFoldDB" id="A0A081C7F8"/>
<dbReference type="InterPro" id="IPR002347">
    <property type="entry name" value="SDR_fam"/>
</dbReference>
<sequence>MGKLTGKVAVVTGAAMGNGEGIARVLAKHGAYVALWDVAEKVFETARSIEAQGYGAAAFQVDVRMLEDCQSVAKAVIAEKGKIDILCNNAGVVRLAHFLDMNDELRDLQFDVNLIGVWNCTKAVLPNMKKNKYGKIVIMSSVTGPMVADEGETAYATTKAALLGFTKSLAREVAKDGITVNAICPGYILTPMVEYTARESNPSDPDAVIRGIAAGIPMGRLGSILEIGELAAFLASDESSYITGAQIVIDGGSTLPETKSVGV</sequence>
<dbReference type="PANTHER" id="PTHR42879:SF2">
    <property type="entry name" value="3-OXOACYL-[ACYL-CARRIER-PROTEIN] REDUCTASE FABG"/>
    <property type="match status" value="1"/>
</dbReference>
<dbReference type="GO" id="GO:0032787">
    <property type="term" value="P:monocarboxylic acid metabolic process"/>
    <property type="evidence" value="ECO:0007669"/>
    <property type="project" value="UniProtKB-ARBA"/>
</dbReference>
<accession>A0A081C7F8</accession>
<dbReference type="InterPro" id="IPR050259">
    <property type="entry name" value="SDR"/>
</dbReference>
<evidence type="ECO:0000313" key="2">
    <source>
        <dbReference type="EMBL" id="GAK60513.1"/>
    </source>
</evidence>
<gene>
    <name evidence="2" type="ORF">U27_00410</name>
</gene>